<evidence type="ECO:0000256" key="1">
    <source>
        <dbReference type="SAM" id="SignalP"/>
    </source>
</evidence>
<accession>A0A3L6LGV0</accession>
<organism evidence="2 3">
    <name type="scientific">Trypanosoma brucei equiperdum</name>
    <dbReference type="NCBI Taxonomy" id="630700"/>
    <lineage>
        <taxon>Eukaryota</taxon>
        <taxon>Discoba</taxon>
        <taxon>Euglenozoa</taxon>
        <taxon>Kinetoplastea</taxon>
        <taxon>Metakinetoplastina</taxon>
        <taxon>Trypanosomatida</taxon>
        <taxon>Trypanosomatidae</taxon>
        <taxon>Trypanosoma</taxon>
    </lineage>
</organism>
<dbReference type="EMBL" id="QSBY01000003">
    <property type="protein sequence ID" value="RHW73770.1"/>
    <property type="molecule type" value="Genomic_DNA"/>
</dbReference>
<feature type="signal peptide" evidence="1">
    <location>
        <begin position="1"/>
        <end position="20"/>
    </location>
</feature>
<sequence>MFKLLYLLLALTMCCTTKLGQSAGEALNGPEFNLFCHMDVMLKKEEIKDDDEPDLTEAAKAAETTIDTIFTLTANDTYYDNGPEPNAGTGGEDASQKQNRINQCLQTRSKFDNVAIADTGAKQKYRRVKHKDIPVATLKLLDVTHNRAGQIRDAIRKPQKTSPPTRITSEQQLAAPCSAAIEAAKALSRKYQQTPLRRHTQQRV</sequence>
<feature type="chain" id="PRO_5017978887" evidence="1">
    <location>
        <begin position="21"/>
        <end position="204"/>
    </location>
</feature>
<reference evidence="2 3" key="1">
    <citation type="submission" date="2018-09" db="EMBL/GenBank/DDBJ databases">
        <title>whole genome sequence of T. equiperdum IVM-t1 strain.</title>
        <authorList>
            <person name="Suganuma K."/>
        </authorList>
    </citation>
    <scope>NUCLEOTIDE SEQUENCE [LARGE SCALE GENOMIC DNA]</scope>
    <source>
        <strain evidence="2 3">IVM-t1</strain>
    </source>
</reference>
<protein>
    <submittedName>
        <fullName evidence="2">Trypanosomal VSG domain containing protein</fullName>
    </submittedName>
</protein>
<dbReference type="Proteomes" id="UP000266743">
    <property type="component" value="Chromosome 3"/>
</dbReference>
<comment type="caution">
    <text evidence="2">The sequence shown here is derived from an EMBL/GenBank/DDBJ whole genome shotgun (WGS) entry which is preliminary data.</text>
</comment>
<evidence type="ECO:0000313" key="3">
    <source>
        <dbReference type="Proteomes" id="UP000266743"/>
    </source>
</evidence>
<keyword evidence="1" id="KW-0732">Signal</keyword>
<name>A0A3L6LGV0_9TRYP</name>
<dbReference type="AlphaFoldDB" id="A0A3L6LGV0"/>
<evidence type="ECO:0000313" key="2">
    <source>
        <dbReference type="EMBL" id="RHW73770.1"/>
    </source>
</evidence>
<proteinExistence type="predicted"/>
<gene>
    <name evidence="2" type="ORF">DPX39_030072400</name>
</gene>